<reference evidence="9" key="1">
    <citation type="submission" date="2021-01" db="EMBL/GenBank/DDBJ databases">
        <authorList>
            <person name="Corre E."/>
            <person name="Pelletier E."/>
            <person name="Niang G."/>
            <person name="Scheremetjew M."/>
            <person name="Finn R."/>
            <person name="Kale V."/>
            <person name="Holt S."/>
            <person name="Cochrane G."/>
            <person name="Meng A."/>
            <person name="Brown T."/>
            <person name="Cohen L."/>
        </authorList>
    </citation>
    <scope>NUCLEOTIDE SEQUENCE</scope>
    <source>
        <strain evidence="9">CCMP645</strain>
    </source>
</reference>
<dbReference type="InterPro" id="IPR001926">
    <property type="entry name" value="TrpB-like_PALP"/>
</dbReference>
<dbReference type="InterPro" id="IPR036052">
    <property type="entry name" value="TrpB-like_PALP_sf"/>
</dbReference>
<dbReference type="PROSITE" id="PS00901">
    <property type="entry name" value="CYS_SYNTHASE"/>
    <property type="match status" value="1"/>
</dbReference>
<evidence type="ECO:0000259" key="8">
    <source>
        <dbReference type="Pfam" id="PF00291"/>
    </source>
</evidence>
<protein>
    <recommendedName>
        <fullName evidence="8">Tryptophan synthase beta chain-like PALP domain-containing protein</fullName>
    </recommendedName>
</protein>
<proteinExistence type="inferred from homology"/>
<comment type="cofactor">
    <cofactor evidence="1">
        <name>pyridoxal 5'-phosphate</name>
        <dbReference type="ChEBI" id="CHEBI:597326"/>
    </cofactor>
</comment>
<evidence type="ECO:0000256" key="5">
    <source>
        <dbReference type="ARBA" id="ARBA00022898"/>
    </source>
</evidence>
<dbReference type="Gene3D" id="3.40.50.1100">
    <property type="match status" value="2"/>
</dbReference>
<accession>A0A7S4BVG4</accession>
<keyword evidence="3" id="KW-0028">Amino-acid biosynthesis</keyword>
<dbReference type="GO" id="GO:0006535">
    <property type="term" value="P:cysteine biosynthetic process from serine"/>
    <property type="evidence" value="ECO:0007669"/>
    <property type="project" value="InterPro"/>
</dbReference>
<gene>
    <name evidence="9" type="ORF">PCAR00345_LOCUS30641</name>
</gene>
<dbReference type="GO" id="GO:0016740">
    <property type="term" value="F:transferase activity"/>
    <property type="evidence" value="ECO:0007669"/>
    <property type="project" value="UniProtKB-KW"/>
</dbReference>
<evidence type="ECO:0000313" key="9">
    <source>
        <dbReference type="EMBL" id="CAE0778002.1"/>
    </source>
</evidence>
<dbReference type="Pfam" id="PF00291">
    <property type="entry name" value="PALP"/>
    <property type="match status" value="1"/>
</dbReference>
<dbReference type="CDD" id="cd01561">
    <property type="entry name" value="CBS_like"/>
    <property type="match status" value="1"/>
</dbReference>
<sequence>MIRAVCRRAHAVLRLGSSERASRSVEQLVIQRAAWDLQGQSQHLQPSELVHSNAIATDVTELIGSTPLVALHRVPGPDCKAARVLAKLEFANPGDSVKDRIAKAMVEQAENRGEIAPGRTTIVEATSGNTGIGLAMVCAAKGYKCIIIMPQVPSMKERYLICRKFGAHVHLTAFAPGATAFVNMMDHMSALLAQPDHWSPQQFSNRDNPQCHIHTTGPEIWQQTGGNVDYFVAGAGTGGTMAGVGAYLKEQNSQLKNVLVEPTESRVLTGAFPDQHSIVGIGAGVPLPFIEALSAQQPWSDAPRGHVDEFASATSEEAMAWADRLAAEEGMLVGPSAGAACKVACQVAARDEAAGKTVVVVFASSAVRYMTHPLWASLTAEADIILAPPPDLSNDPPLLRWKSEEHTPLQPSTE</sequence>
<dbReference type="InterPro" id="IPR050214">
    <property type="entry name" value="Cys_Synth/Cystath_Beta-Synth"/>
</dbReference>
<keyword evidence="5" id="KW-0663">Pyridoxal phosphate</keyword>
<evidence type="ECO:0000256" key="7">
    <source>
        <dbReference type="SAM" id="MobiDB-lite"/>
    </source>
</evidence>
<dbReference type="FunFam" id="3.40.50.1100:FF:000006">
    <property type="entry name" value="Cysteine synthase"/>
    <property type="match status" value="1"/>
</dbReference>
<evidence type="ECO:0000256" key="4">
    <source>
        <dbReference type="ARBA" id="ARBA00022679"/>
    </source>
</evidence>
<feature type="region of interest" description="Disordered" evidence="7">
    <location>
        <begin position="395"/>
        <end position="414"/>
    </location>
</feature>
<keyword evidence="6" id="KW-0198">Cysteine biosynthesis</keyword>
<evidence type="ECO:0000256" key="3">
    <source>
        <dbReference type="ARBA" id="ARBA00022605"/>
    </source>
</evidence>
<evidence type="ECO:0000256" key="6">
    <source>
        <dbReference type="ARBA" id="ARBA00023192"/>
    </source>
</evidence>
<comment type="similarity">
    <text evidence="2">Belongs to the cysteine synthase/cystathionine beta-synthase family.</text>
</comment>
<evidence type="ECO:0000256" key="1">
    <source>
        <dbReference type="ARBA" id="ARBA00001933"/>
    </source>
</evidence>
<dbReference type="InterPro" id="IPR001216">
    <property type="entry name" value="P-phosphate_BS"/>
</dbReference>
<name>A0A7S4BVG4_CHRCT</name>
<dbReference type="SUPFAM" id="SSF53686">
    <property type="entry name" value="Tryptophan synthase beta subunit-like PLP-dependent enzymes"/>
    <property type="match status" value="1"/>
</dbReference>
<organism evidence="9">
    <name type="scientific">Chrysotila carterae</name>
    <name type="common">Marine alga</name>
    <name type="synonym">Syracosphaera carterae</name>
    <dbReference type="NCBI Taxonomy" id="13221"/>
    <lineage>
        <taxon>Eukaryota</taxon>
        <taxon>Haptista</taxon>
        <taxon>Haptophyta</taxon>
        <taxon>Prymnesiophyceae</taxon>
        <taxon>Isochrysidales</taxon>
        <taxon>Isochrysidaceae</taxon>
        <taxon>Chrysotila</taxon>
    </lineage>
</organism>
<evidence type="ECO:0000256" key="2">
    <source>
        <dbReference type="ARBA" id="ARBA00007103"/>
    </source>
</evidence>
<feature type="domain" description="Tryptophan synthase beta chain-like PALP" evidence="8">
    <location>
        <begin position="59"/>
        <end position="362"/>
    </location>
</feature>
<keyword evidence="4" id="KW-0808">Transferase</keyword>
<dbReference type="AlphaFoldDB" id="A0A7S4BVG4"/>
<dbReference type="EMBL" id="HBIZ01047861">
    <property type="protein sequence ID" value="CAE0778002.1"/>
    <property type="molecule type" value="Transcribed_RNA"/>
</dbReference>
<dbReference type="PANTHER" id="PTHR10314">
    <property type="entry name" value="CYSTATHIONINE BETA-SYNTHASE"/>
    <property type="match status" value="1"/>
</dbReference>